<evidence type="ECO:0000313" key="1">
    <source>
        <dbReference type="EMBL" id="QEG36033.1"/>
    </source>
</evidence>
<evidence type="ECO:0000313" key="2">
    <source>
        <dbReference type="Proteomes" id="UP000323917"/>
    </source>
</evidence>
<dbReference type="OrthoDB" id="270495at2"/>
<dbReference type="Pfam" id="PF13489">
    <property type="entry name" value="Methyltransf_23"/>
    <property type="match status" value="1"/>
</dbReference>
<dbReference type="EMBL" id="CP042913">
    <property type="protein sequence ID" value="QEG36033.1"/>
    <property type="molecule type" value="Genomic_DNA"/>
</dbReference>
<organism evidence="1 2">
    <name type="scientific">Bythopirellula goksoeyrii</name>
    <dbReference type="NCBI Taxonomy" id="1400387"/>
    <lineage>
        <taxon>Bacteria</taxon>
        <taxon>Pseudomonadati</taxon>
        <taxon>Planctomycetota</taxon>
        <taxon>Planctomycetia</taxon>
        <taxon>Pirellulales</taxon>
        <taxon>Lacipirellulaceae</taxon>
        <taxon>Bythopirellula</taxon>
    </lineage>
</organism>
<sequence length="248" mass="28870">MSNTFQVHRGNALQLQQRYRQGEWRSRIFCDLVIAEIRNFKNDCRVLDIGCGHGFDFELSFQKEIADEASVLIGIEPDCDIQVSDILADCHRTTLEKAPIEKCSIDVAYSVMVMEHINKPKDFFDTIHKVLRDGGTYWGFTVDRRHYFSTASRILQEIRLKEKYLNWINGSCGIDRYENYPTFYRCNSPRQLRKLTREFSKVDVFSLSRRGDTESCYPALLKPIFQSLDLLIDTFSLPGSLLLVRCQK</sequence>
<accession>A0A5B9QPZ0</accession>
<protein>
    <submittedName>
        <fullName evidence="1">Uncharacterized protein</fullName>
    </submittedName>
</protein>
<dbReference type="CDD" id="cd02440">
    <property type="entry name" value="AdoMet_MTases"/>
    <property type="match status" value="1"/>
</dbReference>
<keyword evidence="2" id="KW-1185">Reference proteome</keyword>
<dbReference type="Proteomes" id="UP000323917">
    <property type="component" value="Chromosome"/>
</dbReference>
<dbReference type="KEGG" id="bgok:Pr1d_33420"/>
<proteinExistence type="predicted"/>
<dbReference type="InterPro" id="IPR029063">
    <property type="entry name" value="SAM-dependent_MTases_sf"/>
</dbReference>
<dbReference type="RefSeq" id="WP_148074453.1">
    <property type="nucleotide sequence ID" value="NZ_CP042913.1"/>
</dbReference>
<gene>
    <name evidence="1" type="ORF">Pr1d_33420</name>
</gene>
<dbReference type="AlphaFoldDB" id="A0A5B9QPZ0"/>
<name>A0A5B9QPZ0_9BACT</name>
<reference evidence="1 2" key="1">
    <citation type="submission" date="2019-08" db="EMBL/GenBank/DDBJ databases">
        <title>Deep-cultivation of Planctomycetes and their phenomic and genomic characterization uncovers novel biology.</title>
        <authorList>
            <person name="Wiegand S."/>
            <person name="Jogler M."/>
            <person name="Boedeker C."/>
            <person name="Pinto D."/>
            <person name="Vollmers J."/>
            <person name="Rivas-Marin E."/>
            <person name="Kohn T."/>
            <person name="Peeters S.H."/>
            <person name="Heuer A."/>
            <person name="Rast P."/>
            <person name="Oberbeckmann S."/>
            <person name="Bunk B."/>
            <person name="Jeske O."/>
            <person name="Meyerdierks A."/>
            <person name="Storesund J.E."/>
            <person name="Kallscheuer N."/>
            <person name="Luecker S."/>
            <person name="Lage O.M."/>
            <person name="Pohl T."/>
            <person name="Merkel B.J."/>
            <person name="Hornburger P."/>
            <person name="Mueller R.-W."/>
            <person name="Bruemmer F."/>
            <person name="Labrenz M."/>
            <person name="Spormann A.M."/>
            <person name="Op den Camp H."/>
            <person name="Overmann J."/>
            <person name="Amann R."/>
            <person name="Jetten M.S.M."/>
            <person name="Mascher T."/>
            <person name="Medema M.H."/>
            <person name="Devos D.P."/>
            <person name="Kaster A.-K."/>
            <person name="Ovreas L."/>
            <person name="Rohde M."/>
            <person name="Galperin M.Y."/>
            <person name="Jogler C."/>
        </authorList>
    </citation>
    <scope>NUCLEOTIDE SEQUENCE [LARGE SCALE GENOMIC DNA]</scope>
    <source>
        <strain evidence="1 2">Pr1d</strain>
    </source>
</reference>
<dbReference type="Gene3D" id="3.40.50.150">
    <property type="entry name" value="Vaccinia Virus protein VP39"/>
    <property type="match status" value="1"/>
</dbReference>
<dbReference type="SUPFAM" id="SSF53335">
    <property type="entry name" value="S-adenosyl-L-methionine-dependent methyltransferases"/>
    <property type="match status" value="1"/>
</dbReference>